<dbReference type="GO" id="GO:0002250">
    <property type="term" value="P:adaptive immune response"/>
    <property type="evidence" value="ECO:0007669"/>
    <property type="project" value="UniProtKB-KW"/>
</dbReference>
<dbReference type="Proteomes" id="UP000887540">
    <property type="component" value="Unplaced"/>
</dbReference>
<protein>
    <submittedName>
        <fullName evidence="5">Macrophage-expressed gene 1 protein</fullName>
    </submittedName>
</protein>
<evidence type="ECO:0000256" key="2">
    <source>
        <dbReference type="SAM" id="SignalP"/>
    </source>
</evidence>
<dbReference type="GO" id="GO:0030670">
    <property type="term" value="C:phagocytic vesicle membrane"/>
    <property type="evidence" value="ECO:0007669"/>
    <property type="project" value="UniProtKB-SubCell"/>
</dbReference>
<dbReference type="WBParaSite" id="ACRNAN_scaffold904.g21509.t1">
    <property type="protein sequence ID" value="ACRNAN_scaffold904.g21509.t1"/>
    <property type="gene ID" value="ACRNAN_scaffold904.g21509"/>
</dbReference>
<dbReference type="CDD" id="cd22579">
    <property type="entry name" value="MPEG1_P2"/>
    <property type="match status" value="1"/>
</dbReference>
<evidence type="ECO:0000313" key="4">
    <source>
        <dbReference type="Proteomes" id="UP000887540"/>
    </source>
</evidence>
<dbReference type="PROSITE" id="PS51412">
    <property type="entry name" value="MACPF_2"/>
    <property type="match status" value="1"/>
</dbReference>
<feature type="signal peptide" evidence="2">
    <location>
        <begin position="1"/>
        <end position="19"/>
    </location>
</feature>
<proteinExistence type="predicted"/>
<keyword evidence="1" id="KW-1133">Transmembrane helix</keyword>
<dbReference type="InterPro" id="IPR039707">
    <property type="entry name" value="MPEG1"/>
</dbReference>
<dbReference type="Pfam" id="PF01823">
    <property type="entry name" value="MACPF"/>
    <property type="match status" value="1"/>
</dbReference>
<organism evidence="4 5">
    <name type="scientific">Acrobeloides nanus</name>
    <dbReference type="NCBI Taxonomy" id="290746"/>
    <lineage>
        <taxon>Eukaryota</taxon>
        <taxon>Metazoa</taxon>
        <taxon>Ecdysozoa</taxon>
        <taxon>Nematoda</taxon>
        <taxon>Chromadorea</taxon>
        <taxon>Rhabditida</taxon>
        <taxon>Tylenchina</taxon>
        <taxon>Cephalobomorpha</taxon>
        <taxon>Cephaloboidea</taxon>
        <taxon>Cephalobidae</taxon>
        <taxon>Acrobeloides</taxon>
    </lineage>
</organism>
<dbReference type="AlphaFoldDB" id="A0A914ENN9"/>
<keyword evidence="2" id="KW-0732">Signal</keyword>
<dbReference type="PANTHER" id="PTHR31463">
    <property type="entry name" value="MACROPHAGE-EXPRESSED GENE 1 PROTEIN"/>
    <property type="match status" value="1"/>
</dbReference>
<feature type="domain" description="MACPF" evidence="3">
    <location>
        <begin position="30"/>
        <end position="357"/>
    </location>
</feature>
<feature type="chain" id="PRO_5037678569" evidence="2">
    <location>
        <begin position="20"/>
        <end position="791"/>
    </location>
</feature>
<dbReference type="InterPro" id="IPR020864">
    <property type="entry name" value="MACPF"/>
</dbReference>
<dbReference type="PANTHER" id="PTHR31463:SF1">
    <property type="entry name" value="MACROPHAGE-EXPRESSED GENE 1 PROTEIN"/>
    <property type="match status" value="1"/>
</dbReference>
<evidence type="ECO:0000259" key="3">
    <source>
        <dbReference type="PROSITE" id="PS51412"/>
    </source>
</evidence>
<keyword evidence="1" id="KW-0812">Transmembrane</keyword>
<keyword evidence="4" id="KW-1185">Reference proteome</keyword>
<accession>A0A914ENN9</accession>
<dbReference type="GO" id="GO:0045087">
    <property type="term" value="P:innate immune response"/>
    <property type="evidence" value="ECO:0007669"/>
    <property type="project" value="UniProtKB-KW"/>
</dbReference>
<keyword evidence="1" id="KW-0472">Membrane</keyword>
<name>A0A914ENN9_9BILA</name>
<dbReference type="SMART" id="SM00457">
    <property type="entry name" value="MACPF"/>
    <property type="match status" value="1"/>
</dbReference>
<sequence length="791" mass="88471">MLLFKLHFLFGFVFSTCLTENYDQSVIRCRNDILHKNDQVPTLEGLVGVGWDNLMNIPFSAVLASNFSECRTSPDLKFLIPDNMQVLPVKQTDLDRAAEYYKHHKDAFEATTFKINSGVSLALGHLGSISGSFSAKYQETKEKMVGEKSSMFHTKLLYHAYTLIVQAGSELHPTFKARLLSIDDALEKNLTRRAKYLAETVIRDFGTHVLTKVEAGAKIEQEDYVESSTVELKSSFLTEFKYSISAGFLNNILGASLGVEVSFDKETKEALFKATRHSHIKTYGGPTVNHLLAATFSGAKPASQTQFTVDDLVALDANGVPLYNLISEQNLLGIRPTRVDRIRNLLKDATELYYKKNLHTGCMDPNARNFNYQANYDDGNCLKPFNNYTFGGVYQTCTPLPEINGYATNPQRCDGLSQPNGITGGFSCAEGYDPVLLYDLKHQFPDWTEHTCQRKCHSCWLFAKCCNTICTDIIHQEKAQLTAYWCKAKPGVPVGQDHGYMFGGLFINGQHNPFTGSSSCPGHFQPFRLGFDVSVCLSRDYQLDAMFDVKFAGFFSCQTPPVAQKCENGYSQHLVTVLEGCEIYYCVRPEAFNRIEESVIKRPPYEDITALTSNDTESAVYIYIDDELAVKSSLKDVLVNVSIERNNLKGKTNSSANDTDNGLLSNSISEEKALDMWLGNIYEAIDENLEQKYLKTMVEESSSISTTEPQQTMIPLVKQTITSQKPPEDNPSSANTASFSHGTTIGIIVFLGLLLLAIGAILYYNRKKKTRIYNPLLGDNNQTIINYEFDH</sequence>
<reference evidence="5" key="1">
    <citation type="submission" date="2022-11" db="UniProtKB">
        <authorList>
            <consortium name="WormBaseParasite"/>
        </authorList>
    </citation>
    <scope>IDENTIFICATION</scope>
</reference>
<feature type="transmembrane region" description="Helical" evidence="1">
    <location>
        <begin position="745"/>
        <end position="764"/>
    </location>
</feature>
<evidence type="ECO:0000256" key="1">
    <source>
        <dbReference type="SAM" id="Phobius"/>
    </source>
</evidence>
<evidence type="ECO:0000313" key="5">
    <source>
        <dbReference type="WBParaSite" id="ACRNAN_scaffold904.g21509.t1"/>
    </source>
</evidence>